<keyword evidence="2" id="KW-1133">Transmembrane helix</keyword>
<evidence type="ECO:0000256" key="2">
    <source>
        <dbReference type="SAM" id="Phobius"/>
    </source>
</evidence>
<sequence>MDRDAADAQWQDAQPTQTVDTTTGLGDGAATTALPESYAPADCADIGYARSDAEPAPTMALPVGTGYAMPTTQAGYAPAAGHVQPGTPVRLPAAPTRRHTAATPLGMILVLLASALLGWGIYTLLASLDVIAVAQGAGSPINTTAAAAFATGGVLAFIAFIVAIVAVARARPKTAAVILLLTCLVLPTVATFGGAYYGATALKERTVAQAETYADLLDVGAIDTEQIDAVIDRVESLGVDLPGKDEVLDILRAAKGE</sequence>
<feature type="compositionally biased region" description="Low complexity" evidence="1">
    <location>
        <begin position="7"/>
        <end position="32"/>
    </location>
</feature>
<protein>
    <submittedName>
        <fullName evidence="3">Uncharacterized protein</fullName>
    </submittedName>
</protein>
<feature type="transmembrane region" description="Helical" evidence="2">
    <location>
        <begin position="175"/>
        <end position="197"/>
    </location>
</feature>
<feature type="transmembrane region" description="Helical" evidence="2">
    <location>
        <begin position="145"/>
        <end position="168"/>
    </location>
</feature>
<evidence type="ECO:0000313" key="4">
    <source>
        <dbReference type="Proteomes" id="UP000194577"/>
    </source>
</evidence>
<proteinExistence type="predicted"/>
<gene>
    <name evidence="3" type="ORF">BW737_007405</name>
</gene>
<reference evidence="3 4" key="1">
    <citation type="submission" date="2017-10" db="EMBL/GenBank/DDBJ databases">
        <title>Draft genome sequence of cellulolytic Actinomyces sp CtC72 isolated from cattle rumen fluid.</title>
        <authorList>
            <person name="Joshi A.J."/>
            <person name="Vasudevan G."/>
            <person name="Lanjekar V.B."/>
            <person name="Hivarkar S."/>
            <person name="Engineer A."/>
            <person name="Pore S.D."/>
            <person name="Dhakephalkar P.K."/>
            <person name="Dagar S."/>
        </authorList>
    </citation>
    <scope>NUCLEOTIDE SEQUENCE [LARGE SCALE GENOMIC DNA]</scope>
    <source>
        <strain evidence="4">CtC72</strain>
    </source>
</reference>
<accession>A0ABX4MF04</accession>
<dbReference type="EMBL" id="MTPX02000041">
    <property type="protein sequence ID" value="PHP52689.1"/>
    <property type="molecule type" value="Genomic_DNA"/>
</dbReference>
<dbReference type="Proteomes" id="UP000194577">
    <property type="component" value="Unassembled WGS sequence"/>
</dbReference>
<keyword evidence="2" id="KW-0472">Membrane</keyword>
<feature type="transmembrane region" description="Helical" evidence="2">
    <location>
        <begin position="105"/>
        <end position="125"/>
    </location>
</feature>
<name>A0ABX4MF04_9ACTO</name>
<comment type="caution">
    <text evidence="3">The sequence shown here is derived from an EMBL/GenBank/DDBJ whole genome shotgun (WGS) entry which is preliminary data.</text>
</comment>
<evidence type="ECO:0000256" key="1">
    <source>
        <dbReference type="SAM" id="MobiDB-lite"/>
    </source>
</evidence>
<organism evidence="3 4">
    <name type="scientific">Actinomyces ruminis</name>
    <dbReference type="NCBI Taxonomy" id="1937003"/>
    <lineage>
        <taxon>Bacteria</taxon>
        <taxon>Bacillati</taxon>
        <taxon>Actinomycetota</taxon>
        <taxon>Actinomycetes</taxon>
        <taxon>Actinomycetales</taxon>
        <taxon>Actinomycetaceae</taxon>
        <taxon>Actinomyces</taxon>
    </lineage>
</organism>
<evidence type="ECO:0000313" key="3">
    <source>
        <dbReference type="EMBL" id="PHP52689.1"/>
    </source>
</evidence>
<feature type="region of interest" description="Disordered" evidence="1">
    <location>
        <begin position="1"/>
        <end position="33"/>
    </location>
</feature>
<keyword evidence="4" id="KW-1185">Reference proteome</keyword>
<keyword evidence="2" id="KW-0812">Transmembrane</keyword>